<proteinExistence type="predicted"/>
<reference evidence="1 2" key="1">
    <citation type="submission" date="2018-02" db="EMBL/GenBank/DDBJ databases">
        <title>Complete genome sequence of Agrobacterium tumefaciens 1D1609.</title>
        <authorList>
            <person name="Cho S.-T."/>
            <person name="Haryono M."/>
            <person name="Chang H.-H."/>
            <person name="Santos M.N."/>
            <person name="Lai E.-M."/>
            <person name="Kuo C.-H."/>
        </authorList>
    </citation>
    <scope>NUCLEOTIDE SEQUENCE [LARGE SCALE GENOMIC DNA]</scope>
    <source>
        <strain evidence="1 2">1D1609</strain>
    </source>
</reference>
<dbReference type="EMBL" id="CP026925">
    <property type="protein sequence ID" value="AVH44346.1"/>
    <property type="molecule type" value="Genomic_DNA"/>
</dbReference>
<protein>
    <submittedName>
        <fullName evidence="1">Uncharacterized protein</fullName>
    </submittedName>
</protein>
<dbReference type="Proteomes" id="UP000237717">
    <property type="component" value="Chromosome II"/>
</dbReference>
<accession>A0A2L2LJ70</accession>
<sequence>MRFGLVVAGGDPTELFDPVEHPFDPITVLVSMIVASRWVFAPGAGRNNRPYAVY</sequence>
<gene>
    <name evidence="1" type="ORF">At1D1609_43010</name>
</gene>
<dbReference type="AlphaFoldDB" id="A0A2L2LJ70"/>
<evidence type="ECO:0000313" key="2">
    <source>
        <dbReference type="Proteomes" id="UP000237717"/>
    </source>
</evidence>
<evidence type="ECO:0000313" key="1">
    <source>
        <dbReference type="EMBL" id="AVH44346.1"/>
    </source>
</evidence>
<name>A0A2L2LJ70_AGRTU</name>
<organism evidence="1 2">
    <name type="scientific">Agrobacterium tumefaciens</name>
    <dbReference type="NCBI Taxonomy" id="358"/>
    <lineage>
        <taxon>Bacteria</taxon>
        <taxon>Pseudomonadati</taxon>
        <taxon>Pseudomonadota</taxon>
        <taxon>Alphaproteobacteria</taxon>
        <taxon>Hyphomicrobiales</taxon>
        <taxon>Rhizobiaceae</taxon>
        <taxon>Rhizobium/Agrobacterium group</taxon>
        <taxon>Agrobacterium</taxon>
        <taxon>Agrobacterium tumefaciens complex</taxon>
    </lineage>
</organism>